<organism evidence="1 2">
    <name type="scientific">Fusobacterium animalis F0419</name>
    <dbReference type="NCBI Taxonomy" id="999414"/>
    <lineage>
        <taxon>Bacteria</taxon>
        <taxon>Fusobacteriati</taxon>
        <taxon>Fusobacteriota</taxon>
        <taxon>Fusobacteriia</taxon>
        <taxon>Fusobacteriales</taxon>
        <taxon>Fusobacteriaceae</taxon>
        <taxon>Fusobacterium</taxon>
    </lineage>
</organism>
<accession>H1HFU2</accession>
<dbReference type="HOGENOM" id="CLU_1265152_0_0_0"/>
<dbReference type="AlphaFoldDB" id="H1HFU2"/>
<evidence type="ECO:0000313" key="1">
    <source>
        <dbReference type="EMBL" id="EHO77615.1"/>
    </source>
</evidence>
<evidence type="ECO:0008006" key="3">
    <source>
        <dbReference type="Google" id="ProtNLM"/>
    </source>
</evidence>
<dbReference type="RefSeq" id="WP_005910090.1">
    <property type="nucleotide sequence ID" value="NZ_AKCE01000001.1"/>
</dbReference>
<dbReference type="EMBL" id="AGEH01000014">
    <property type="protein sequence ID" value="EHO77615.1"/>
    <property type="molecule type" value="Genomic_DNA"/>
</dbReference>
<name>H1HFU2_9FUSO</name>
<reference evidence="1 2" key="1">
    <citation type="submission" date="2011-12" db="EMBL/GenBank/DDBJ databases">
        <title>The Genome Sequence of Fusobacterium nucleatum subsp. animalis OT 420.</title>
        <authorList>
            <consortium name="The Broad Institute Genome Sequencing Platform"/>
            <person name="Earl A."/>
            <person name="Ward D."/>
            <person name="Feldgarden M."/>
            <person name="Gevers D."/>
            <person name="Izard J."/>
            <person name="Blanton J.M."/>
            <person name="Mathney J."/>
            <person name="Tanner A.C."/>
            <person name="Dewhirst F.E."/>
            <person name="Young S.K."/>
            <person name="Zeng Q."/>
            <person name="Gargeya S."/>
            <person name="Fitzgerald M."/>
            <person name="Haas B."/>
            <person name="Abouelleil A."/>
            <person name="Alvarado L."/>
            <person name="Arachchi H.M."/>
            <person name="Berlin A."/>
            <person name="Chapman S.B."/>
            <person name="Gearin G."/>
            <person name="Goldberg J."/>
            <person name="Griggs A."/>
            <person name="Gujja S."/>
            <person name="Hansen M."/>
            <person name="Heiman D."/>
            <person name="Howarth C."/>
            <person name="Larimer J."/>
            <person name="Lui A."/>
            <person name="MacDonald P.J.P."/>
            <person name="McCowen C."/>
            <person name="Montmayeur A."/>
            <person name="Murphy C."/>
            <person name="Neiman D."/>
            <person name="Pearson M."/>
            <person name="Priest M."/>
            <person name="Roberts A."/>
            <person name="Saif S."/>
            <person name="Shea T."/>
            <person name="Sisk P."/>
            <person name="Stolte C."/>
            <person name="Sykes S."/>
            <person name="Wortman J."/>
            <person name="Nusbaum C."/>
            <person name="Birren B."/>
        </authorList>
    </citation>
    <scope>NUCLEOTIDE SEQUENCE [LARGE SCALE GENOMIC DNA]</scope>
    <source>
        <strain evidence="2">F0419</strain>
    </source>
</reference>
<proteinExistence type="predicted"/>
<dbReference type="Proteomes" id="UP000004565">
    <property type="component" value="Unassembled WGS sequence"/>
</dbReference>
<evidence type="ECO:0000313" key="2">
    <source>
        <dbReference type="Proteomes" id="UP000004565"/>
    </source>
</evidence>
<gene>
    <name evidence="1" type="ORF">HMPREF9942_01343</name>
</gene>
<dbReference type="PATRIC" id="fig|999414.3.peg.1340"/>
<sequence>MSNINDRKLALLKWLNIKNSNYSNLQTQKFLFFYEMFQFINNKDYDITNLKAYKNGPVFSDVYGFQRYEKDFLESTVNANNDTSYNVDKENVEKALFLTSTMTDTELSDLTHQLDMWKSKKKLIDDGKKQIPIELSDISSEDKEKLKKIYKTALLIDNFKIIKIANKIFLIKKEELNDLTDEHYEVLDLLSQENDLINPVYLSIDGEGVLLVD</sequence>
<comment type="caution">
    <text evidence="1">The sequence shown here is derived from an EMBL/GenBank/DDBJ whole genome shotgun (WGS) entry which is preliminary data.</text>
</comment>
<protein>
    <recommendedName>
        <fullName evidence="3">Antitoxin SocA-like Panacea domain-containing protein</fullName>
    </recommendedName>
</protein>